<sequence length="502" mass="57729">MSRFSDKMEKKNSLLSKKSDIEFTMTTPQLPHPNENIPTLQTKVFSRWASMMLRKRGIIVRDITTQLTSGVNLVNLAEVLTGEIKHHMWSRNPTKPFQKVENCEFALNLFKEKGVKIINVTAKDITDGNVKLTLNLIWTLILKYTVEPVTGVMNAQNPKRAMYQVMIRWFLNQISEISEIINNSSNVTNNSNKSDSSDAKQMKPFYLSFAALLAKYRPDLIDYKKLLNEDKELISQQVVETLKKLEVPTLIDSEDLLGEIDEKSLITQLALIKKHLPQHEEEENQVSKELLEECESEEINEQNLDFVDIDDDSQLFQHVQEVFEEPQSNRPFMLLMTITEDNDSLHQNSTFNNNIKGDPQSDIKGDVKNRRRNEKTLAMTIIKEPSYLNPAGMKLDLDIPDPKNPAQLFTFGDGEWITVIDSVMQPGMVWDVADRDNLNPPEGTPFYMFMLHGRHNQRFTYKGGHIIAKQNGQVVTYVGGPQPMVMRRDNSSLYQTFRLKYV</sequence>
<dbReference type="AlphaFoldDB" id="A0A1J4JQ93"/>
<dbReference type="Proteomes" id="UP000179807">
    <property type="component" value="Unassembled WGS sequence"/>
</dbReference>
<dbReference type="PANTHER" id="PTHR11915">
    <property type="entry name" value="SPECTRIN/FILAMIN RELATED CYTOSKELETAL PROTEIN"/>
    <property type="match status" value="1"/>
</dbReference>
<feature type="domain" description="Calponin-homology (CH)" evidence="1">
    <location>
        <begin position="39"/>
        <end position="145"/>
    </location>
</feature>
<evidence type="ECO:0000313" key="3">
    <source>
        <dbReference type="Proteomes" id="UP000179807"/>
    </source>
</evidence>
<protein>
    <recommendedName>
        <fullName evidence="1">Calponin-homology (CH) domain-containing protein</fullName>
    </recommendedName>
</protein>
<comment type="caution">
    <text evidence="2">The sequence shown here is derived from an EMBL/GenBank/DDBJ whole genome shotgun (WGS) entry which is preliminary data.</text>
</comment>
<dbReference type="SUPFAM" id="SSF50370">
    <property type="entry name" value="Ricin B-like lectins"/>
    <property type="match status" value="1"/>
</dbReference>
<dbReference type="GeneID" id="94844186"/>
<name>A0A1J4JQ93_9EUKA</name>
<dbReference type="Pfam" id="PF00307">
    <property type="entry name" value="CH"/>
    <property type="match status" value="1"/>
</dbReference>
<dbReference type="OrthoDB" id="18740at2759"/>
<organism evidence="2 3">
    <name type="scientific">Tritrichomonas foetus</name>
    <dbReference type="NCBI Taxonomy" id="1144522"/>
    <lineage>
        <taxon>Eukaryota</taxon>
        <taxon>Metamonada</taxon>
        <taxon>Parabasalia</taxon>
        <taxon>Tritrichomonadida</taxon>
        <taxon>Tritrichomonadidae</taxon>
        <taxon>Tritrichomonas</taxon>
    </lineage>
</organism>
<gene>
    <name evidence="2" type="ORF">TRFO_34123</name>
</gene>
<dbReference type="InterPro" id="IPR036872">
    <property type="entry name" value="CH_dom_sf"/>
</dbReference>
<evidence type="ECO:0000313" key="2">
    <source>
        <dbReference type="EMBL" id="OHS99404.1"/>
    </source>
</evidence>
<accession>A0A1J4JQ93</accession>
<dbReference type="RefSeq" id="XP_068352541.1">
    <property type="nucleotide sequence ID" value="XM_068509482.1"/>
</dbReference>
<dbReference type="InterPro" id="IPR035992">
    <property type="entry name" value="Ricin_B-like_lectins"/>
</dbReference>
<dbReference type="InterPro" id="IPR001715">
    <property type="entry name" value="CH_dom"/>
</dbReference>
<dbReference type="Gene3D" id="1.10.418.10">
    <property type="entry name" value="Calponin-like domain"/>
    <property type="match status" value="2"/>
</dbReference>
<reference evidence="2" key="1">
    <citation type="submission" date="2016-10" db="EMBL/GenBank/DDBJ databases">
        <authorList>
            <person name="Benchimol M."/>
            <person name="Almeida L.G."/>
            <person name="Vasconcelos A.T."/>
            <person name="Perreira-Neves A."/>
            <person name="Rosa I.A."/>
            <person name="Tasca T."/>
            <person name="Bogo M.R."/>
            <person name="de Souza W."/>
        </authorList>
    </citation>
    <scope>NUCLEOTIDE SEQUENCE [LARGE SCALE GENOMIC DNA]</scope>
    <source>
        <strain evidence="2">K</strain>
    </source>
</reference>
<dbReference type="SUPFAM" id="SSF47576">
    <property type="entry name" value="Calponin-homology domain, CH-domain"/>
    <property type="match status" value="1"/>
</dbReference>
<dbReference type="VEuPathDB" id="TrichDB:TRFO_34123"/>
<proteinExistence type="predicted"/>
<keyword evidence="3" id="KW-1185">Reference proteome</keyword>
<dbReference type="PROSITE" id="PS50021">
    <property type="entry name" value="CH"/>
    <property type="match status" value="1"/>
</dbReference>
<dbReference type="EMBL" id="MLAK01001006">
    <property type="protein sequence ID" value="OHS99404.1"/>
    <property type="molecule type" value="Genomic_DNA"/>
</dbReference>
<dbReference type="SMART" id="SM00033">
    <property type="entry name" value="CH"/>
    <property type="match status" value="2"/>
</dbReference>
<evidence type="ECO:0000259" key="1">
    <source>
        <dbReference type="PROSITE" id="PS50021"/>
    </source>
</evidence>